<sequence>MTIAPAGLRAAIADADPKVAALIGPIEGNARRKRVGWSLRPGEPAITLRVPLDKPNDAIVRIVLANRHRIAQMLLEGQRRAPEGKPVKQLVDGTEFAILGENVRLRIVDQATVPLRLVSGTGRGRFLELARPALRHGAKPFIDWYSREGTRWAQQEAATLWSLLGSNLPMPQVVVTDIGKTRWGVYTGGRKHLVRISWRALQLPPTYARLVLLHELVHATRPAGTSHGPQFWRRFEAARPGARRDQRTLQKELGPQVWEGEITP</sequence>
<evidence type="ECO:0000313" key="3">
    <source>
        <dbReference type="EMBL" id="MFE7963404.1"/>
    </source>
</evidence>
<dbReference type="EMBL" id="JBHVBU010000021">
    <property type="protein sequence ID" value="MFE7963404.1"/>
    <property type="molecule type" value="Genomic_DNA"/>
</dbReference>
<dbReference type="InterPro" id="IPR002725">
    <property type="entry name" value="YgjP-like_metallopeptidase"/>
</dbReference>
<dbReference type="PANTHER" id="PTHR30399:SF1">
    <property type="entry name" value="UTP PYROPHOSPHATASE"/>
    <property type="match status" value="1"/>
</dbReference>
<comment type="caution">
    <text evidence="3">The sequence shown here is derived from an EMBL/GenBank/DDBJ whole genome shotgun (WGS) entry which is preliminary data.</text>
</comment>
<dbReference type="Pfam" id="PF01863">
    <property type="entry name" value="YgjP-like"/>
    <property type="match status" value="1"/>
</dbReference>
<keyword evidence="4" id="KW-1185">Reference proteome</keyword>
<organism evidence="3 4">
    <name type="scientific">Streptomyces cellulosae</name>
    <dbReference type="NCBI Taxonomy" id="1968"/>
    <lineage>
        <taxon>Bacteria</taxon>
        <taxon>Bacillati</taxon>
        <taxon>Actinomycetota</taxon>
        <taxon>Actinomycetes</taxon>
        <taxon>Kitasatosporales</taxon>
        <taxon>Streptomycetaceae</taxon>
        <taxon>Streptomyces</taxon>
    </lineage>
</organism>
<reference evidence="3 4" key="1">
    <citation type="submission" date="2024-09" db="EMBL/GenBank/DDBJ databases">
        <title>The Natural Products Discovery Center: Release of the First 8490 Sequenced Strains for Exploring Actinobacteria Biosynthetic Diversity.</title>
        <authorList>
            <person name="Kalkreuter E."/>
            <person name="Kautsar S.A."/>
            <person name="Yang D."/>
            <person name="Bader C.D."/>
            <person name="Teijaro C.N."/>
            <person name="Fluegel L."/>
            <person name="Davis C.M."/>
            <person name="Simpson J.R."/>
            <person name="Lauterbach L."/>
            <person name="Steele A.D."/>
            <person name="Gui C."/>
            <person name="Meng S."/>
            <person name="Li G."/>
            <person name="Viehrig K."/>
            <person name="Ye F."/>
            <person name="Su P."/>
            <person name="Kiefer A.F."/>
            <person name="Nichols A."/>
            <person name="Cepeda A.J."/>
            <person name="Yan W."/>
            <person name="Fan B."/>
            <person name="Jiang Y."/>
            <person name="Adhikari A."/>
            <person name="Zheng C.-J."/>
            <person name="Schuster L."/>
            <person name="Cowan T.M."/>
            <person name="Smanski M.J."/>
            <person name="Chevrette M.G."/>
            <person name="De Carvalho L.P.S."/>
            <person name="Shen B."/>
        </authorList>
    </citation>
    <scope>NUCLEOTIDE SEQUENCE [LARGE SCALE GENOMIC DNA]</scope>
    <source>
        <strain evidence="3 4">NPDC057399</strain>
    </source>
</reference>
<name>A0ABW6JGW4_STRCE</name>
<dbReference type="RefSeq" id="WP_381726206.1">
    <property type="nucleotide sequence ID" value="NZ_JBHVBU010000021.1"/>
</dbReference>
<protein>
    <submittedName>
        <fullName evidence="3">YgjP-like metallopeptidase domain-containing protein</fullName>
    </submittedName>
</protein>
<feature type="domain" description="YgjP-like metallopeptidase" evidence="2">
    <location>
        <begin position="40"/>
        <end position="251"/>
    </location>
</feature>
<gene>
    <name evidence="3" type="ORF">ACFU0X_10175</name>
</gene>
<accession>A0ABW6JGW4</accession>
<evidence type="ECO:0000256" key="1">
    <source>
        <dbReference type="SAM" id="MobiDB-lite"/>
    </source>
</evidence>
<proteinExistence type="predicted"/>
<dbReference type="PANTHER" id="PTHR30399">
    <property type="entry name" value="UNCHARACTERIZED PROTEIN YGJP"/>
    <property type="match status" value="1"/>
</dbReference>
<dbReference type="Proteomes" id="UP001600650">
    <property type="component" value="Unassembled WGS sequence"/>
</dbReference>
<dbReference type="Gene3D" id="3.30.2010.10">
    <property type="entry name" value="Metalloproteases ('zincins'), catalytic domain"/>
    <property type="match status" value="1"/>
</dbReference>
<evidence type="ECO:0000313" key="4">
    <source>
        <dbReference type="Proteomes" id="UP001600650"/>
    </source>
</evidence>
<evidence type="ECO:0000259" key="2">
    <source>
        <dbReference type="Pfam" id="PF01863"/>
    </source>
</evidence>
<feature type="region of interest" description="Disordered" evidence="1">
    <location>
        <begin position="242"/>
        <end position="264"/>
    </location>
</feature>
<dbReference type="InterPro" id="IPR053136">
    <property type="entry name" value="UTP_pyrophosphatase-like"/>
</dbReference>